<protein>
    <submittedName>
        <fullName evidence="1">Conjugative relaxosome accessory transposon protein</fullName>
    </submittedName>
</protein>
<sequence length="55" mass="6357">MMKNINIMWNALSKNRLFDGNKELKEFIMTLTGTLIFGRTVKSRRCRHAPLTGSD</sequence>
<name>A0A2P1BP02_KLEPN</name>
<keyword evidence="1" id="KW-0614">Plasmid</keyword>
<proteinExistence type="predicted"/>
<reference evidence="1" key="1">
    <citation type="submission" date="2017-12" db="EMBL/GenBank/DDBJ databases">
        <title>Insights into the successfully spreading KPC-encoding IncII plasmids.</title>
        <authorList>
            <person name="Brandt C."/>
            <person name="Pletz M.W."/>
            <person name="Makarewicz O."/>
        </authorList>
    </citation>
    <scope>NUCLEOTIDE SEQUENCE</scope>
    <source>
        <strain evidence="1">St015256/1</strain>
        <plasmid evidence="1">pUJ-83KPC</plasmid>
    </source>
</reference>
<dbReference type="AlphaFoldDB" id="A0A2P1BP02"/>
<dbReference type="Pfam" id="PF06122">
    <property type="entry name" value="TraH"/>
    <property type="match status" value="1"/>
</dbReference>
<dbReference type="EMBL" id="MG700549">
    <property type="protein sequence ID" value="AVI43432.1"/>
    <property type="molecule type" value="Genomic_DNA"/>
</dbReference>
<organism evidence="1">
    <name type="scientific">Klebsiella pneumoniae</name>
    <dbReference type="NCBI Taxonomy" id="573"/>
    <lineage>
        <taxon>Bacteria</taxon>
        <taxon>Pseudomonadati</taxon>
        <taxon>Pseudomonadota</taxon>
        <taxon>Gammaproteobacteria</taxon>
        <taxon>Enterobacterales</taxon>
        <taxon>Enterobacteriaceae</taxon>
        <taxon>Klebsiella/Raoultella group</taxon>
        <taxon>Klebsiella</taxon>
        <taxon>Klebsiella pneumoniae complex</taxon>
    </lineage>
</organism>
<evidence type="ECO:0000313" key="1">
    <source>
        <dbReference type="EMBL" id="AVI43432.1"/>
    </source>
</evidence>
<geneLocation type="plasmid" evidence="1">
    <name>pUJ-83KPC</name>
</geneLocation>
<dbReference type="InterPro" id="IPR010927">
    <property type="entry name" value="T4SS_TraH"/>
</dbReference>
<accession>A0A2P1BP02</accession>